<dbReference type="AlphaFoldDB" id="A0AAD6ZFQ6"/>
<accession>A0AAD6ZFQ6</accession>
<evidence type="ECO:0000313" key="2">
    <source>
        <dbReference type="EMBL" id="KAJ7319113.1"/>
    </source>
</evidence>
<organism evidence="2 3">
    <name type="scientific">Mycena albidolilacea</name>
    <dbReference type="NCBI Taxonomy" id="1033008"/>
    <lineage>
        <taxon>Eukaryota</taxon>
        <taxon>Fungi</taxon>
        <taxon>Dikarya</taxon>
        <taxon>Basidiomycota</taxon>
        <taxon>Agaricomycotina</taxon>
        <taxon>Agaricomycetes</taxon>
        <taxon>Agaricomycetidae</taxon>
        <taxon>Agaricales</taxon>
        <taxon>Marasmiineae</taxon>
        <taxon>Mycenaceae</taxon>
        <taxon>Mycena</taxon>
    </lineage>
</organism>
<reference evidence="2" key="1">
    <citation type="submission" date="2023-03" db="EMBL/GenBank/DDBJ databases">
        <title>Massive genome expansion in bonnet fungi (Mycena s.s.) driven by repeated elements and novel gene families across ecological guilds.</title>
        <authorList>
            <consortium name="Lawrence Berkeley National Laboratory"/>
            <person name="Harder C.B."/>
            <person name="Miyauchi S."/>
            <person name="Viragh M."/>
            <person name="Kuo A."/>
            <person name="Thoen E."/>
            <person name="Andreopoulos B."/>
            <person name="Lu D."/>
            <person name="Skrede I."/>
            <person name="Drula E."/>
            <person name="Henrissat B."/>
            <person name="Morin E."/>
            <person name="Kohler A."/>
            <person name="Barry K."/>
            <person name="LaButti K."/>
            <person name="Morin E."/>
            <person name="Salamov A."/>
            <person name="Lipzen A."/>
            <person name="Mereny Z."/>
            <person name="Hegedus B."/>
            <person name="Baldrian P."/>
            <person name="Stursova M."/>
            <person name="Weitz H."/>
            <person name="Taylor A."/>
            <person name="Grigoriev I.V."/>
            <person name="Nagy L.G."/>
            <person name="Martin F."/>
            <person name="Kauserud H."/>
        </authorList>
    </citation>
    <scope>NUCLEOTIDE SEQUENCE</scope>
    <source>
        <strain evidence="2">CBHHK002</strain>
    </source>
</reference>
<dbReference type="EMBL" id="JARIHO010000055">
    <property type="protein sequence ID" value="KAJ7319113.1"/>
    <property type="molecule type" value="Genomic_DNA"/>
</dbReference>
<gene>
    <name evidence="2" type="ORF">DFH08DRAFT_971004</name>
</gene>
<dbReference type="Pfam" id="PF18758">
    <property type="entry name" value="KDZ"/>
    <property type="match status" value="1"/>
</dbReference>
<name>A0AAD6ZFQ6_9AGAR</name>
<dbReference type="Proteomes" id="UP001218218">
    <property type="component" value="Unassembled WGS sequence"/>
</dbReference>
<proteinExistence type="predicted"/>
<comment type="caution">
    <text evidence="2">The sequence shown here is derived from an EMBL/GenBank/DDBJ whole genome shotgun (WGS) entry which is preliminary data.</text>
</comment>
<feature type="region of interest" description="Disordered" evidence="1">
    <location>
        <begin position="529"/>
        <end position="571"/>
    </location>
</feature>
<dbReference type="InterPro" id="IPR040521">
    <property type="entry name" value="KDZ"/>
</dbReference>
<evidence type="ECO:0000313" key="3">
    <source>
        <dbReference type="Proteomes" id="UP001218218"/>
    </source>
</evidence>
<feature type="compositionally biased region" description="Acidic residues" evidence="1">
    <location>
        <begin position="537"/>
        <end position="550"/>
    </location>
</feature>
<protein>
    <submittedName>
        <fullName evidence="2">Uncharacterized protein</fullName>
    </submittedName>
</protein>
<keyword evidence="3" id="KW-1185">Reference proteome</keyword>
<sequence length="571" mass="64627">MHIKGHLPECQTTYSLNFVPGSGQTCGEGIERPWAHIGGVGSSTREMGPGLREDTLNGHWGSWNWQKIVGLGERLRTRWDHAKSEYVNQLEAFTDFSAQQAAHVPDWRRMVKEFEKDPDAKNPYQMTVKAIMEAKILLQLEKDDAGRMQNSVPSIHLVSPASFVTAGLEVEAEQRRVRVQVEQKKAGSSVQAIDVMALHRTLNRSIQQLCKLQATYTPAAIVALSSRENVPEDEQPEHVPLFLPSALPPAVRAVPGVDALVVMEDSVRDAQCSAALERLRRALTAKSRLVTYKNLQSRHQGANTRACAIVERNETKICLSLEKYQMAWAAKLRMVDGDVKHVGWQQLRKEDIRCMADAEEEIRGAETRCTQAERCNRREDELRLEGQLPPLTTNKRERRVWGGEKVRVMSWIWTSAGGKQSEEDVDEALQIEWCKAWARVRRWEEEVQLVEEEVRHAGEERTRTVPVGTDEWNEWGQASGEWTVELAEGAVAYALKQAAILRDLARRITVSMTEQRRGGGKKRRLMHDDEWVNVDGDASDAVEDEEDELEDLRADEVADDDFVLGGRDNED</sequence>
<evidence type="ECO:0000256" key="1">
    <source>
        <dbReference type="SAM" id="MobiDB-lite"/>
    </source>
</evidence>